<dbReference type="AlphaFoldDB" id="A0A1F7GHV1"/>
<accession>A0A1F7GHV1</accession>
<protein>
    <submittedName>
        <fullName evidence="1">Uncharacterized protein</fullName>
    </submittedName>
</protein>
<comment type="caution">
    <text evidence="1">The sequence shown here is derived from an EMBL/GenBank/DDBJ whole genome shotgun (WGS) entry which is preliminary data.</text>
</comment>
<gene>
    <name evidence="1" type="ORF">A2799_00810</name>
</gene>
<sequence length="391" mass="44874">MSEELQPNIETPLPDRTPYAIAFMGNTGAHHRIRSMKGPLEENFGKGNYTLHNSYLSLDAKEPARYEDMARDIGDLMASGRPLTIYAYSFGSVEFNHAMEKLKTTRPELFEDPDAFRNLTIKLVDPAGLFDPQWHGSWTVARYLKQTAELGSLALLRPGSWHEAIDSMILFPPRNMPTEDVSAMLRELYPEYSHAVGQPSVPVIPFKKPERDYWEKLDDTTRDYFDEIDRQVASLFSVFKEGNVKKNKKFIRSIISKRPRALQPPSKKRPWEFIDTQYRADTNYREAVYSGEYYEEPLIEAPQLKSVKQAAQAALGLLPLLKETFSGVQLEWYEDLARKGAQFEFLTPEYSVFTPVSHVLPDATQRIMERLTHASQTPQPESIYNEALKPE</sequence>
<name>A0A1F7GHV1_9BACT</name>
<evidence type="ECO:0000313" key="1">
    <source>
        <dbReference type="EMBL" id="OGK18421.1"/>
    </source>
</evidence>
<proteinExistence type="predicted"/>
<dbReference type="EMBL" id="MFZH01000033">
    <property type="protein sequence ID" value="OGK18421.1"/>
    <property type="molecule type" value="Genomic_DNA"/>
</dbReference>
<dbReference type="Proteomes" id="UP000176850">
    <property type="component" value="Unassembled WGS sequence"/>
</dbReference>
<organism evidence="1 2">
    <name type="scientific">Candidatus Roizmanbacteria bacterium RIFCSPHIGHO2_01_FULL_39_24</name>
    <dbReference type="NCBI Taxonomy" id="1802032"/>
    <lineage>
        <taxon>Bacteria</taxon>
        <taxon>Candidatus Roizmaniibacteriota</taxon>
    </lineage>
</organism>
<evidence type="ECO:0000313" key="2">
    <source>
        <dbReference type="Proteomes" id="UP000176850"/>
    </source>
</evidence>
<reference evidence="1 2" key="1">
    <citation type="journal article" date="2016" name="Nat. Commun.">
        <title>Thousands of microbial genomes shed light on interconnected biogeochemical processes in an aquifer system.</title>
        <authorList>
            <person name="Anantharaman K."/>
            <person name="Brown C.T."/>
            <person name="Hug L.A."/>
            <person name="Sharon I."/>
            <person name="Castelle C.J."/>
            <person name="Probst A.J."/>
            <person name="Thomas B.C."/>
            <person name="Singh A."/>
            <person name="Wilkins M.J."/>
            <person name="Karaoz U."/>
            <person name="Brodie E.L."/>
            <person name="Williams K.H."/>
            <person name="Hubbard S.S."/>
            <person name="Banfield J.F."/>
        </authorList>
    </citation>
    <scope>NUCLEOTIDE SEQUENCE [LARGE SCALE GENOMIC DNA]</scope>
</reference>